<dbReference type="EMBL" id="VSWD01000013">
    <property type="protein sequence ID" value="KAK3084681.1"/>
    <property type="molecule type" value="Genomic_DNA"/>
</dbReference>
<dbReference type="InterPro" id="IPR051481">
    <property type="entry name" value="BTB-POZ/Galectin-3-binding"/>
</dbReference>
<accession>A0AA89BJJ4</accession>
<dbReference type="Gene3D" id="3.30.710.10">
    <property type="entry name" value="Potassium Channel Kv1.1, Chain A"/>
    <property type="match status" value="1"/>
</dbReference>
<name>A0AA89BJJ4_PINIB</name>
<dbReference type="Pfam" id="PF00651">
    <property type="entry name" value="BTB"/>
    <property type="match status" value="1"/>
</dbReference>
<evidence type="ECO:0000259" key="1">
    <source>
        <dbReference type="PROSITE" id="PS50097"/>
    </source>
</evidence>
<dbReference type="AlphaFoldDB" id="A0AA89BJJ4"/>
<dbReference type="SUPFAM" id="SSF54695">
    <property type="entry name" value="POZ domain"/>
    <property type="match status" value="1"/>
</dbReference>
<organism evidence="2 3">
    <name type="scientific">Pinctada imbricata</name>
    <name type="common">Atlantic pearl-oyster</name>
    <name type="synonym">Pinctada martensii</name>
    <dbReference type="NCBI Taxonomy" id="66713"/>
    <lineage>
        <taxon>Eukaryota</taxon>
        <taxon>Metazoa</taxon>
        <taxon>Spiralia</taxon>
        <taxon>Lophotrochozoa</taxon>
        <taxon>Mollusca</taxon>
        <taxon>Bivalvia</taxon>
        <taxon>Autobranchia</taxon>
        <taxon>Pteriomorphia</taxon>
        <taxon>Pterioida</taxon>
        <taxon>Pterioidea</taxon>
        <taxon>Pteriidae</taxon>
        <taxon>Pinctada</taxon>
    </lineage>
</organism>
<comment type="caution">
    <text evidence="2">The sequence shown here is derived from an EMBL/GenBank/DDBJ whole genome shotgun (WGS) entry which is preliminary data.</text>
</comment>
<evidence type="ECO:0000313" key="2">
    <source>
        <dbReference type="EMBL" id="KAK3084681.1"/>
    </source>
</evidence>
<dbReference type="PANTHER" id="PTHR24410">
    <property type="entry name" value="HL07962P-RELATED"/>
    <property type="match status" value="1"/>
</dbReference>
<dbReference type="InterPro" id="IPR000210">
    <property type="entry name" value="BTB/POZ_dom"/>
</dbReference>
<protein>
    <recommendedName>
        <fullName evidence="1">BTB domain-containing protein</fullName>
    </recommendedName>
</protein>
<dbReference type="PANTHER" id="PTHR24410:SF46">
    <property type="entry name" value="SERINE-ENRICHED PROTEIN"/>
    <property type="match status" value="1"/>
</dbReference>
<dbReference type="Proteomes" id="UP001186944">
    <property type="component" value="Unassembled WGS sequence"/>
</dbReference>
<proteinExistence type="predicted"/>
<dbReference type="PROSITE" id="PS50097">
    <property type="entry name" value="BTB"/>
    <property type="match status" value="1"/>
</dbReference>
<dbReference type="InterPro" id="IPR011333">
    <property type="entry name" value="SKP1/BTB/POZ_sf"/>
</dbReference>
<gene>
    <name evidence="2" type="ORF">FSP39_017321</name>
</gene>
<evidence type="ECO:0000313" key="3">
    <source>
        <dbReference type="Proteomes" id="UP001186944"/>
    </source>
</evidence>
<sequence length="279" mass="32765">MCENEDVAHLHLDGYRNVYVRKRTLDLKIGNSALHLRVQLHMCIQRKGDFWTKNDHIDPSVMVMKNRKDLCEDMKYVISVPELCDVTFLVGPEKRPVYGIKAILATRSRVMYQTILYNESNLRLRRKNKKSVFERTFQQFRSYISKSEATRRSSRDDRVGNRLCIEVKDYDERVFERLMRYIHCGVVAVDAETVIGLMNAARYFEFPELREACWEFALQCVRPDKLSTLVETAIPYSQYKDTRQLMQQVIDFLGGTPDVLHCCPEIRNLIPIQQGEHMC</sequence>
<feature type="domain" description="BTB" evidence="1">
    <location>
        <begin position="84"/>
        <end position="191"/>
    </location>
</feature>
<reference evidence="2" key="1">
    <citation type="submission" date="2019-08" db="EMBL/GenBank/DDBJ databases">
        <title>The improved chromosome-level genome for the pearl oyster Pinctada fucata martensii using PacBio sequencing and Hi-C.</title>
        <authorList>
            <person name="Zheng Z."/>
        </authorList>
    </citation>
    <scope>NUCLEOTIDE SEQUENCE</scope>
    <source>
        <strain evidence="2">ZZ-2019</strain>
        <tissue evidence="2">Adductor muscle</tissue>
    </source>
</reference>
<dbReference type="SMART" id="SM00225">
    <property type="entry name" value="BTB"/>
    <property type="match status" value="1"/>
</dbReference>
<keyword evidence="3" id="KW-1185">Reference proteome</keyword>